<evidence type="ECO:0000256" key="4">
    <source>
        <dbReference type="ARBA" id="ARBA00023163"/>
    </source>
</evidence>
<dbReference type="GO" id="GO:0003677">
    <property type="term" value="F:DNA binding"/>
    <property type="evidence" value="ECO:0007669"/>
    <property type="project" value="UniProtKB-KW"/>
</dbReference>
<keyword evidence="3" id="KW-0238">DNA-binding</keyword>
<feature type="region of interest" description="Disordered" evidence="6">
    <location>
        <begin position="205"/>
        <end position="243"/>
    </location>
</feature>
<dbReference type="PANTHER" id="PTHR31391:SF106">
    <property type="entry name" value="B3 DOMAIN-CONTAINING PROTEIN OS01G0723500"/>
    <property type="match status" value="1"/>
</dbReference>
<gene>
    <name evidence="8" type="ORF">IFM89_002488</name>
</gene>
<dbReference type="SUPFAM" id="SSF101936">
    <property type="entry name" value="DNA-binding pseudobarrel domain"/>
    <property type="match status" value="3"/>
</dbReference>
<dbReference type="EMBL" id="JADFTS010000006">
    <property type="protein sequence ID" value="KAF9600015.1"/>
    <property type="molecule type" value="Genomic_DNA"/>
</dbReference>
<evidence type="ECO:0000313" key="8">
    <source>
        <dbReference type="EMBL" id="KAF9600015.1"/>
    </source>
</evidence>
<dbReference type="Gene3D" id="2.40.330.10">
    <property type="entry name" value="DNA-binding pseudobarrel domain"/>
    <property type="match status" value="3"/>
</dbReference>
<evidence type="ECO:0000256" key="1">
    <source>
        <dbReference type="ARBA" id="ARBA00004123"/>
    </source>
</evidence>
<dbReference type="CDD" id="cd10017">
    <property type="entry name" value="B3_DNA"/>
    <property type="match status" value="3"/>
</dbReference>
<dbReference type="SMART" id="SM01019">
    <property type="entry name" value="B3"/>
    <property type="match status" value="3"/>
</dbReference>
<comment type="subcellular location">
    <subcellularLocation>
        <location evidence="1">Nucleus</location>
    </subcellularLocation>
</comment>
<feature type="compositionally biased region" description="Basic residues" evidence="6">
    <location>
        <begin position="208"/>
        <end position="217"/>
    </location>
</feature>
<keyword evidence="2" id="KW-0805">Transcription regulation</keyword>
<dbReference type="PANTHER" id="PTHR31391">
    <property type="entry name" value="B3 DOMAIN-CONTAINING PROTEIN OS11G0197600-RELATED"/>
    <property type="match status" value="1"/>
</dbReference>
<feature type="domain" description="TF-B3" evidence="7">
    <location>
        <begin position="4"/>
        <end position="94"/>
    </location>
</feature>
<evidence type="ECO:0000256" key="2">
    <source>
        <dbReference type="ARBA" id="ARBA00023015"/>
    </source>
</evidence>
<accession>A0A835HIP6</accession>
<evidence type="ECO:0000256" key="6">
    <source>
        <dbReference type="SAM" id="MobiDB-lite"/>
    </source>
</evidence>
<proteinExistence type="predicted"/>
<keyword evidence="9" id="KW-1185">Reference proteome</keyword>
<dbReference type="OrthoDB" id="1666376at2759"/>
<feature type="compositionally biased region" description="Basic residues" evidence="6">
    <location>
        <begin position="224"/>
        <end position="240"/>
    </location>
</feature>
<dbReference type="InterPro" id="IPR044837">
    <property type="entry name" value="REM16-like"/>
</dbReference>
<dbReference type="AlphaFoldDB" id="A0A835HIP6"/>
<feature type="domain" description="TF-B3" evidence="7">
    <location>
        <begin position="99"/>
        <end position="192"/>
    </location>
</feature>
<dbReference type="Proteomes" id="UP000631114">
    <property type="component" value="Unassembled WGS sequence"/>
</dbReference>
<organism evidence="8 9">
    <name type="scientific">Coptis chinensis</name>
    <dbReference type="NCBI Taxonomy" id="261450"/>
    <lineage>
        <taxon>Eukaryota</taxon>
        <taxon>Viridiplantae</taxon>
        <taxon>Streptophyta</taxon>
        <taxon>Embryophyta</taxon>
        <taxon>Tracheophyta</taxon>
        <taxon>Spermatophyta</taxon>
        <taxon>Magnoliopsida</taxon>
        <taxon>Ranunculales</taxon>
        <taxon>Ranunculaceae</taxon>
        <taxon>Coptidoideae</taxon>
        <taxon>Coptis</taxon>
    </lineage>
</organism>
<evidence type="ECO:0000259" key="7">
    <source>
        <dbReference type="PROSITE" id="PS50863"/>
    </source>
</evidence>
<dbReference type="InterPro" id="IPR015300">
    <property type="entry name" value="DNA-bd_pseudobarrel_sf"/>
</dbReference>
<evidence type="ECO:0000256" key="3">
    <source>
        <dbReference type="ARBA" id="ARBA00023125"/>
    </source>
</evidence>
<dbReference type="GO" id="GO:0005634">
    <property type="term" value="C:nucleus"/>
    <property type="evidence" value="ECO:0007669"/>
    <property type="project" value="UniProtKB-SubCell"/>
</dbReference>
<comment type="caution">
    <text evidence="8">The sequence shown here is derived from an EMBL/GenBank/DDBJ whole genome shotgun (WGS) entry which is preliminary data.</text>
</comment>
<name>A0A835HIP6_9MAGN</name>
<sequence>MCSGLDSSSINTQLWGSSLHIPTEFVKAHLPKYKTEYVVTDWRGKAWIMKYTYGLTSAFCGGWTAFAVEHQLKEGDTCLFELTGIERLMCDEEDDLKPQFCKIIHASHNTTQHLQIPPNFLEHISKEQTGSANLEGPSGKIWCVRLCKREDGTFLKNGWQDFVKDHSLGNFEFLVFIYEGNMCFKVQIFDMTGCEVVDGFQEPALSGGRRKQGRPPKKVFAVPRRGRGRPPSHQQGRSKAHITDRGKEAVALERCSTKDIGSASIRKNCSSSWIVPTEKESPNWKAAMSFTSIHPSFIRCLTKSNLRPSFILHVPAEFAKAHLPVDKTEFVVKDWGGKAWIMKYTCGHTAAFCGGWTAFVVEHQLIEGDICLFELTDEKEMRAHLFPINPTS</sequence>
<evidence type="ECO:0000313" key="9">
    <source>
        <dbReference type="Proteomes" id="UP000631114"/>
    </source>
</evidence>
<reference evidence="8 9" key="1">
    <citation type="submission" date="2020-10" db="EMBL/GenBank/DDBJ databases">
        <title>The Coptis chinensis genome and diversification of protoberbering-type alkaloids.</title>
        <authorList>
            <person name="Wang B."/>
            <person name="Shu S."/>
            <person name="Song C."/>
            <person name="Liu Y."/>
        </authorList>
    </citation>
    <scope>NUCLEOTIDE SEQUENCE [LARGE SCALE GENOMIC DNA]</scope>
    <source>
        <strain evidence="8">HL-2020</strain>
        <tissue evidence="8">Leaf</tissue>
    </source>
</reference>
<evidence type="ECO:0000256" key="5">
    <source>
        <dbReference type="ARBA" id="ARBA00023242"/>
    </source>
</evidence>
<keyword evidence="4" id="KW-0804">Transcription</keyword>
<protein>
    <recommendedName>
        <fullName evidence="7">TF-B3 domain-containing protein</fullName>
    </recommendedName>
</protein>
<dbReference type="Pfam" id="PF02362">
    <property type="entry name" value="B3"/>
    <property type="match status" value="3"/>
</dbReference>
<feature type="domain" description="TF-B3" evidence="7">
    <location>
        <begin position="297"/>
        <end position="389"/>
    </location>
</feature>
<keyword evidence="5" id="KW-0539">Nucleus</keyword>
<dbReference type="InterPro" id="IPR003340">
    <property type="entry name" value="B3_DNA-bd"/>
</dbReference>
<dbReference type="PROSITE" id="PS50863">
    <property type="entry name" value="B3"/>
    <property type="match status" value="3"/>
</dbReference>